<proteinExistence type="inferred from homology"/>
<dbReference type="UniPathway" id="UPA00782"/>
<comment type="caution">
    <text evidence="9">The sequence shown here is derived from an EMBL/GenBank/DDBJ whole genome shotgun (WGS) entry which is preliminary data.</text>
</comment>
<sequence length="476" mass="52213">MHSTPENIPPDKVTSPGKSLETNKKKFAVINPCRMCQPMGAVQALLGIEGAMPLIHGSQGCSTYMRFQLCRHFREPINVSSTSMSESTVVYGGEKNLIKAMETMNLQYHPTLIGVTSSCLTETIGDDVDGIINKFRESHFKLNKEELPPIITVSTPSYTGSHVEGYDKTIKAILESLALPPKSEDKNDVINIIPGNLAPADVEEIKHILDLMELDNIILTDTSESLHAPLNGSIEFLPSGGTTLDEIRRTSNSKITLTLSKHADSGGIFLKKRFGVPHVTLPLPVGLENTDQFISTLSSLKDVESIPPEMERDRGRLLDALVDSQAYNYGRKVAIYGDPDLVLGMVSFLTEMGMEPAIIATGTHSSKFSADIQKIICKTGHDPVIINGGDLYDLHQEVKKTGVDLLIGNSYGARVAVEENIPLFRVGFPIFDRVGAQRIRILGYSGSLNLLDQLTNTIIQHYYDEAGYELIEGMEN</sequence>
<dbReference type="Pfam" id="PF00148">
    <property type="entry name" value="Oxidored_nitro"/>
    <property type="match status" value="1"/>
</dbReference>
<evidence type="ECO:0000256" key="3">
    <source>
        <dbReference type="ARBA" id="ARBA00011002"/>
    </source>
</evidence>
<dbReference type="Gene3D" id="3.40.50.1980">
    <property type="entry name" value="Nitrogenase molybdenum iron protein domain"/>
    <property type="match status" value="3"/>
</dbReference>
<dbReference type="GO" id="GO:0065003">
    <property type="term" value="P:protein-containing complex assembly"/>
    <property type="evidence" value="ECO:0007669"/>
    <property type="project" value="InterPro"/>
</dbReference>
<accession>K2RFB9</accession>
<evidence type="ECO:0000313" key="9">
    <source>
        <dbReference type="EMBL" id="EKF87094.1"/>
    </source>
</evidence>
<dbReference type="PANTHER" id="PTHR33712:SF7">
    <property type="entry name" value="LIGHT-INDEPENDENT PROTOCHLOROPHYLLIDE REDUCTASE SUBUNIT B"/>
    <property type="match status" value="1"/>
</dbReference>
<dbReference type="InterPro" id="IPR050152">
    <property type="entry name" value="ChlB/BchB/BchZ"/>
</dbReference>
<dbReference type="InterPro" id="IPR000318">
    <property type="entry name" value="Nase_comp1_CS"/>
</dbReference>
<keyword evidence="5 6" id="KW-0535">Nitrogen fixation</keyword>
<protein>
    <recommendedName>
        <fullName evidence="4">Nitrogenase iron-molybdenum cofactor biosynthesis protein NifN</fullName>
    </recommendedName>
</protein>
<dbReference type="Gene3D" id="1.20.89.10">
    <property type="entry name" value="Nitrogenase Molybdenum-iron Protein, subunit B, domain 4"/>
    <property type="match status" value="1"/>
</dbReference>
<evidence type="ECO:0000259" key="8">
    <source>
        <dbReference type="Pfam" id="PF00148"/>
    </source>
</evidence>
<comment type="function">
    <text evidence="1">This protein may play a role in the biosynthesis of the prosthetic group of nitrogenase (FeMo cofactor).</text>
</comment>
<dbReference type="NCBIfam" id="TIGR01285">
    <property type="entry name" value="nifN"/>
    <property type="match status" value="1"/>
</dbReference>
<dbReference type="EMBL" id="AMPO01000001">
    <property type="protein sequence ID" value="EKF87094.1"/>
    <property type="molecule type" value="Genomic_DNA"/>
</dbReference>
<dbReference type="RefSeq" id="WP_004029674.1">
    <property type="nucleotide sequence ID" value="NZ_AMPO01000001.1"/>
</dbReference>
<feature type="domain" description="Nitrogenase/oxidoreductase component 1" evidence="8">
    <location>
        <begin position="36"/>
        <end position="458"/>
    </location>
</feature>
<name>K2RFB9_METFP</name>
<keyword evidence="10" id="KW-1185">Reference proteome</keyword>
<dbReference type="Proteomes" id="UP000007360">
    <property type="component" value="Unassembled WGS sequence"/>
</dbReference>
<gene>
    <name evidence="9" type="ORF">A994_02380</name>
</gene>
<dbReference type="GO" id="GO:0016163">
    <property type="term" value="F:nitrogenase activity"/>
    <property type="evidence" value="ECO:0007669"/>
    <property type="project" value="InterPro"/>
</dbReference>
<dbReference type="PANTHER" id="PTHR33712">
    <property type="entry name" value="LIGHT-INDEPENDENT PROTOCHLOROPHYLLIDE REDUCTASE SUBUNIT B"/>
    <property type="match status" value="1"/>
</dbReference>
<reference evidence="9 10" key="1">
    <citation type="journal article" date="2012" name="J. Bacteriol.">
        <title>Draft genome sequence of Methanobacterium formicicum DSM 3637, an archaebacterium isolated from the methane producer amoeba Pelomyxa palustris.</title>
        <authorList>
            <person name="Gutierrez G."/>
        </authorList>
    </citation>
    <scope>NUCLEOTIDE SEQUENCE [LARGE SCALE GENOMIC DNA]</scope>
    <source>
        <strain evidence="10">DSM 3637 / PP1</strain>
    </source>
</reference>
<evidence type="ECO:0000256" key="1">
    <source>
        <dbReference type="ARBA" id="ARBA00003171"/>
    </source>
</evidence>
<comment type="pathway">
    <text evidence="2">Cofactor biosynthesis; Fe-Mo cofactor biosynthesis.</text>
</comment>
<dbReference type="SUPFAM" id="SSF53807">
    <property type="entry name" value="Helical backbone' metal receptor"/>
    <property type="match status" value="1"/>
</dbReference>
<dbReference type="AlphaFoldDB" id="K2RFB9"/>
<organism evidence="9 10">
    <name type="scientific">Methanobacterium formicicum (strain DSM 3637 / PP1)</name>
    <dbReference type="NCBI Taxonomy" id="1204725"/>
    <lineage>
        <taxon>Archaea</taxon>
        <taxon>Methanobacteriati</taxon>
        <taxon>Methanobacteriota</taxon>
        <taxon>Methanomada group</taxon>
        <taxon>Methanobacteria</taxon>
        <taxon>Methanobacteriales</taxon>
        <taxon>Methanobacteriaceae</taxon>
        <taxon>Methanobacterium</taxon>
    </lineage>
</organism>
<feature type="region of interest" description="Disordered" evidence="7">
    <location>
        <begin position="1"/>
        <end position="20"/>
    </location>
</feature>
<dbReference type="InterPro" id="IPR005975">
    <property type="entry name" value="Nase_Mo-Fe_CF"/>
</dbReference>
<dbReference type="PATRIC" id="fig|1204725.3.peg.482"/>
<comment type="similarity">
    <text evidence="3 6">Belongs to the NifD/NifK/NifE/NifN family.</text>
</comment>
<evidence type="ECO:0000256" key="6">
    <source>
        <dbReference type="RuleBase" id="RU004021"/>
    </source>
</evidence>
<evidence type="ECO:0000256" key="4">
    <source>
        <dbReference type="ARBA" id="ARBA00013282"/>
    </source>
</evidence>
<evidence type="ECO:0000313" key="10">
    <source>
        <dbReference type="Proteomes" id="UP000007360"/>
    </source>
</evidence>
<dbReference type="OrthoDB" id="61861at2157"/>
<evidence type="ECO:0000256" key="2">
    <source>
        <dbReference type="ARBA" id="ARBA00005155"/>
    </source>
</evidence>
<evidence type="ECO:0000256" key="7">
    <source>
        <dbReference type="SAM" id="MobiDB-lite"/>
    </source>
</evidence>
<dbReference type="PROSITE" id="PS00699">
    <property type="entry name" value="NITROGENASE_1_1"/>
    <property type="match status" value="1"/>
</dbReference>
<evidence type="ECO:0000256" key="5">
    <source>
        <dbReference type="ARBA" id="ARBA00023231"/>
    </source>
</evidence>
<dbReference type="InterPro" id="IPR000510">
    <property type="entry name" value="Nase/OxRdtase_comp1"/>
</dbReference>